<feature type="compositionally biased region" description="Basic and acidic residues" evidence="1">
    <location>
        <begin position="762"/>
        <end position="773"/>
    </location>
</feature>
<comment type="caution">
    <text evidence="2">The sequence shown here is derived from an EMBL/GenBank/DDBJ whole genome shotgun (WGS) entry which is preliminary data.</text>
</comment>
<feature type="compositionally biased region" description="Polar residues" evidence="1">
    <location>
        <begin position="588"/>
        <end position="613"/>
    </location>
</feature>
<organism evidence="2 3">
    <name type="scientific">Hermanssonia centrifuga</name>
    <dbReference type="NCBI Taxonomy" id="98765"/>
    <lineage>
        <taxon>Eukaryota</taxon>
        <taxon>Fungi</taxon>
        <taxon>Dikarya</taxon>
        <taxon>Basidiomycota</taxon>
        <taxon>Agaricomycotina</taxon>
        <taxon>Agaricomycetes</taxon>
        <taxon>Polyporales</taxon>
        <taxon>Meruliaceae</taxon>
        <taxon>Hermanssonia</taxon>
    </lineage>
</organism>
<feature type="region of interest" description="Disordered" evidence="1">
    <location>
        <begin position="234"/>
        <end position="294"/>
    </location>
</feature>
<dbReference type="PANTHER" id="PTHR19321:SF41">
    <property type="entry name" value="FASCETTO-RELATED"/>
    <property type="match status" value="1"/>
</dbReference>
<evidence type="ECO:0000256" key="1">
    <source>
        <dbReference type="SAM" id="MobiDB-lite"/>
    </source>
</evidence>
<feature type="compositionally biased region" description="Low complexity" evidence="1">
    <location>
        <begin position="614"/>
        <end position="631"/>
    </location>
</feature>
<dbReference type="PANTHER" id="PTHR19321">
    <property type="entry name" value="PROTEIN REGULATOR OF CYTOKINESIS 1 PRC1-RELATED"/>
    <property type="match status" value="1"/>
</dbReference>
<sequence>MSTTITSLLNSLHTHLQSQTQLLPALHNQLGLPPTALADELSTLQKQLTECVESQIALRRAQVDEWMCKCEEVEKDCLRYSKALGGHMKATGSSVGEVRKEQVLPKRFEMITEYQEKLRQLYHTKLEQLLTISNRLAQLSRTLGPEFFASDILEPSAATGESEIDPSSNRDVTPERFSKLEKELVRGKGEVSKRLNQLSATMVQIDWLHTELGITPPSVEDLTSPASSTAFLRVPSISRPPSSCSSLTASTSSSSDPFLTSTPTPMTRSKTNTPFLLISSSSSSNDSPPSSESEHIQYQRIFSRFVARVEELTDEELADANKLSIGLEGVDPSPGLVSWAESTRASLEDLKRKRETHIQAMYDQLEALWRRLGVADKDMDAFVEAQRGSTEDTVRAYEEELDRMLDLKRERMSTFVENARDEIRKLWDELMIGEDERVDFAPFADDEHTEELLSIHEEEIRRLKEDRRAKGSLLAGIKKYFDICEDEKELAASASDQTRLLSRGPRDPGRLLREEKMRKRVTKEKPRLEQDLLSSIPAWEAEAGRVFLVHGQSILQILMNATGANEKENGNKRGKSQTRAGSVPPRSKTPSNAANNLAPVPNTTHGARNSRSATPAMRPSTSMSSSRSGPSRRAKLGEATTSYNNAPPVPLVPPVGHVALNKSNGPAFNRPPSPSSKIPSKTPLLSSLPRPVPIAMPVPRSGSQHRTLGHGRAPSSHSHSYHPYPRTQRSSSSSSATSHRVYGAMALNTQMTAGAARKASRVRRESFKPRPSMDDGWNAGGGTDKRWAGFAGGAVREEEEDF</sequence>
<proteinExistence type="predicted"/>
<name>A0A2R6NM72_9APHY</name>
<accession>A0A2R6NM72</accession>
<keyword evidence="3" id="KW-1185">Reference proteome</keyword>
<feature type="region of interest" description="Disordered" evidence="1">
    <location>
        <begin position="752"/>
        <end position="788"/>
    </location>
</feature>
<gene>
    <name evidence="2" type="ORF">PHLCEN_2v11024</name>
</gene>
<dbReference type="Pfam" id="PF03999">
    <property type="entry name" value="MAP65_ASE1"/>
    <property type="match status" value="1"/>
</dbReference>
<feature type="region of interest" description="Disordered" evidence="1">
    <location>
        <begin position="565"/>
        <end position="739"/>
    </location>
</feature>
<dbReference type="STRING" id="98765.A0A2R6NM72"/>
<dbReference type="GO" id="GO:0051256">
    <property type="term" value="P:mitotic spindle midzone assembly"/>
    <property type="evidence" value="ECO:0007669"/>
    <property type="project" value="TreeGrafter"/>
</dbReference>
<feature type="region of interest" description="Disordered" evidence="1">
    <location>
        <begin position="494"/>
        <end position="527"/>
    </location>
</feature>
<dbReference type="GO" id="GO:0005737">
    <property type="term" value="C:cytoplasm"/>
    <property type="evidence" value="ECO:0007669"/>
    <property type="project" value="TreeGrafter"/>
</dbReference>
<feature type="compositionally biased region" description="Low complexity" evidence="1">
    <location>
        <begin position="714"/>
        <end position="735"/>
    </location>
</feature>
<protein>
    <recommendedName>
        <fullName evidence="4">Microtubule associated protein</fullName>
    </recommendedName>
</protein>
<feature type="compositionally biased region" description="Basic and acidic residues" evidence="1">
    <location>
        <begin position="504"/>
        <end position="527"/>
    </location>
</feature>
<reference evidence="2 3" key="1">
    <citation type="submission" date="2018-02" db="EMBL/GenBank/DDBJ databases">
        <title>Genome sequence of the basidiomycete white-rot fungus Phlebia centrifuga.</title>
        <authorList>
            <person name="Granchi Z."/>
            <person name="Peng M."/>
            <person name="de Vries R.P."/>
            <person name="Hilden K."/>
            <person name="Makela M.R."/>
            <person name="Grigoriev I."/>
            <person name="Riley R."/>
        </authorList>
    </citation>
    <scope>NUCLEOTIDE SEQUENCE [LARGE SCALE GENOMIC DNA]</scope>
    <source>
        <strain evidence="2 3">FBCC195</strain>
    </source>
</reference>
<dbReference type="GO" id="GO:0008017">
    <property type="term" value="F:microtubule binding"/>
    <property type="evidence" value="ECO:0007669"/>
    <property type="project" value="InterPro"/>
</dbReference>
<dbReference type="InterPro" id="IPR007145">
    <property type="entry name" value="MAP65_Ase1_PRC1"/>
</dbReference>
<dbReference type="AlphaFoldDB" id="A0A2R6NM72"/>
<evidence type="ECO:0008006" key="4">
    <source>
        <dbReference type="Google" id="ProtNLM"/>
    </source>
</evidence>
<evidence type="ECO:0000313" key="3">
    <source>
        <dbReference type="Proteomes" id="UP000186601"/>
    </source>
</evidence>
<dbReference type="Proteomes" id="UP000186601">
    <property type="component" value="Unassembled WGS sequence"/>
</dbReference>
<dbReference type="Gene3D" id="1.20.58.1520">
    <property type="match status" value="1"/>
</dbReference>
<feature type="compositionally biased region" description="Low complexity" evidence="1">
    <location>
        <begin position="279"/>
        <end position="291"/>
    </location>
</feature>
<dbReference type="EMBL" id="MLYV02001105">
    <property type="protein sequence ID" value="PSR73122.1"/>
    <property type="molecule type" value="Genomic_DNA"/>
</dbReference>
<dbReference type="GO" id="GO:1990023">
    <property type="term" value="C:mitotic spindle midzone"/>
    <property type="evidence" value="ECO:0007669"/>
    <property type="project" value="TreeGrafter"/>
</dbReference>
<feature type="compositionally biased region" description="Low complexity" evidence="1">
    <location>
        <begin position="235"/>
        <end position="265"/>
    </location>
</feature>
<evidence type="ECO:0000313" key="2">
    <source>
        <dbReference type="EMBL" id="PSR73122.1"/>
    </source>
</evidence>
<dbReference type="OrthoDB" id="642895at2759"/>
<feature type="compositionally biased region" description="Low complexity" evidence="1">
    <location>
        <begin position="675"/>
        <end position="689"/>
    </location>
</feature>